<organism evidence="2 3">
    <name type="scientific">Agathobacter rectalis (strain ATCC 33656 / DSM 3377 / JCM 17463 / KCTC 5835 / VPI 0990)</name>
    <name type="common">Eubacterium rectale</name>
    <dbReference type="NCBI Taxonomy" id="515619"/>
    <lineage>
        <taxon>Bacteria</taxon>
        <taxon>Bacillati</taxon>
        <taxon>Bacillota</taxon>
        <taxon>Clostridia</taxon>
        <taxon>Lachnospirales</taxon>
        <taxon>Lachnospiraceae</taxon>
        <taxon>Agathobacter</taxon>
    </lineage>
</organism>
<evidence type="ECO:0000256" key="1">
    <source>
        <dbReference type="SAM" id="Phobius"/>
    </source>
</evidence>
<dbReference type="EMBL" id="CP001107">
    <property type="protein sequence ID" value="ACR75585.1"/>
    <property type="molecule type" value="Genomic_DNA"/>
</dbReference>
<evidence type="ECO:0000313" key="3">
    <source>
        <dbReference type="Proteomes" id="UP000001477"/>
    </source>
</evidence>
<gene>
    <name evidence="2" type="ordered locus">EUBREC_1841</name>
</gene>
<dbReference type="STRING" id="515619.EUBREC_1841"/>
<proteinExistence type="predicted"/>
<keyword evidence="1" id="KW-0812">Transmembrane</keyword>
<feature type="transmembrane region" description="Helical" evidence="1">
    <location>
        <begin position="6"/>
        <end position="24"/>
    </location>
</feature>
<evidence type="ECO:0000313" key="2">
    <source>
        <dbReference type="EMBL" id="ACR75585.1"/>
    </source>
</evidence>
<dbReference type="AlphaFoldDB" id="C4ZAT0"/>
<dbReference type="KEGG" id="ere:EUBREC_1841"/>
<dbReference type="HOGENOM" id="CLU_3168235_0_0_9"/>
<keyword evidence="1" id="KW-1133">Transmembrane helix</keyword>
<keyword evidence="1" id="KW-0472">Membrane</keyword>
<sequence>MLFFLPFVVYSLFGCVSLYFKIIYNIHMKSYDIFVLFSYYNIIKCNL</sequence>
<protein>
    <submittedName>
        <fullName evidence="2">Uncharacterized protein</fullName>
    </submittedName>
</protein>
<reference evidence="2 3" key="1">
    <citation type="journal article" date="2009" name="Proc. Natl. Acad. Sci. U.S.A.">
        <title>Characterizing a model human gut microbiota composed of members of its two dominant bacterial phyla.</title>
        <authorList>
            <person name="Mahowald M.A."/>
            <person name="Rey F.E."/>
            <person name="Seedorf H."/>
            <person name="Turnbaugh P.J."/>
            <person name="Fulton R.S."/>
            <person name="Wollam A."/>
            <person name="Shah N."/>
            <person name="Wang C."/>
            <person name="Magrini V."/>
            <person name="Wilson R.K."/>
            <person name="Cantarel B.L."/>
            <person name="Coutinho P.M."/>
            <person name="Henrissat B."/>
            <person name="Crock L.W."/>
            <person name="Russell A."/>
            <person name="Verberkmoes N.C."/>
            <person name="Hettich R.L."/>
            <person name="Gordon J.I."/>
        </authorList>
    </citation>
    <scope>NUCLEOTIDE SEQUENCE [LARGE SCALE GENOMIC DNA]</scope>
    <source>
        <strain evidence="3">ATCC 33656 / DSM 3377 / JCM 17463 / KCTC 5835 / LMG 30912 / VPI 0990</strain>
    </source>
</reference>
<name>C4ZAT0_AGARV</name>
<accession>C4ZAT0</accession>
<dbReference type="PaxDb" id="515619-EUBREC_1841"/>
<dbReference type="Proteomes" id="UP000001477">
    <property type="component" value="Chromosome"/>
</dbReference>